<evidence type="ECO:0000313" key="6">
    <source>
        <dbReference type="EMBL" id="ENN87845.1"/>
    </source>
</evidence>
<reference evidence="6 7" key="1">
    <citation type="journal article" date="2012" name="BMC Genomics">
        <title>Genomic basis of broad host range and environmental adaptability of Rhizobium tropici CIAT 899 and Rhizobium sp. PRF 81 which are used in inoculants for common bean (Phaseolus vulgaris L.).</title>
        <authorList>
            <person name="Ormeno-Orrillo E."/>
            <person name="Menna P."/>
            <person name="Almeida L.G."/>
            <person name="Ollero F.J."/>
            <person name="Nicolas M.F."/>
            <person name="Pains Rodrigues E."/>
            <person name="Shigueyoshi Nakatani A."/>
            <person name="Silva Batista J.S."/>
            <person name="Oliveira Chueire L.M."/>
            <person name="Souza R.C."/>
            <person name="Ribeiro Vasconcelos A.T."/>
            <person name="Megias M."/>
            <person name="Hungria M."/>
            <person name="Martinez-Romero E."/>
        </authorList>
    </citation>
    <scope>NUCLEOTIDE SEQUENCE [LARGE SCALE GENOMIC DNA]</scope>
    <source>
        <strain evidence="6 7">PRF 81</strain>
    </source>
</reference>
<dbReference type="PROSITE" id="PS00211">
    <property type="entry name" value="ABC_TRANSPORTER_1"/>
    <property type="match status" value="1"/>
</dbReference>
<dbReference type="PANTHER" id="PTHR42788">
    <property type="entry name" value="TAURINE IMPORT ATP-BINDING PROTEIN-RELATED"/>
    <property type="match status" value="1"/>
</dbReference>
<dbReference type="SUPFAM" id="SSF52540">
    <property type="entry name" value="P-loop containing nucleoside triphosphate hydrolases"/>
    <property type="match status" value="1"/>
</dbReference>
<dbReference type="Pfam" id="PF00005">
    <property type="entry name" value="ABC_tran"/>
    <property type="match status" value="1"/>
</dbReference>
<evidence type="ECO:0000259" key="5">
    <source>
        <dbReference type="PROSITE" id="PS50893"/>
    </source>
</evidence>
<dbReference type="CDD" id="cd03293">
    <property type="entry name" value="ABC_NrtD_SsuB_transporters"/>
    <property type="match status" value="1"/>
</dbReference>
<sequence length="443" mass="48867">MENAVVSKKADIARGEPLVLAKQVCQTYDKGASGSLVVLDNVDLQLYPNEIVGLLGRSGSGKSTLLRAIAGLIRPSKGDITFEGRPVVGPNSDVAVVFQSFALFPWLTVLQNVELGLEAQGVAAAERRKRALAAIDLIGLDGFESAYPKELSGGMRQRVGLARALVVRPKVLLMDEPFSALDVLTAETLRTDLLDLWCEGRMPIESVLMVTHNIEEAVLMCDRILIFGSNPGRVIAEIKVDLPQPRNRLDPAFRMLVEDIYARMTAKTGVPTREGLFPGTGIAMELPRVSTNLMSGLIETLAAEPYRGQADLPPLATHLHLGINDLFPVAETLQLLRFADLEGGDIKLTAAGLRFSDSDVDERKKLFEQHLATYVPLAAHIRRVLDERPTHRAPARRFRDELEDYMSEDYADITIKAVTNWARYAEYFAYDENADLFTLENPS</sequence>
<evidence type="ECO:0000313" key="7">
    <source>
        <dbReference type="Proteomes" id="UP000012429"/>
    </source>
</evidence>
<dbReference type="EMBL" id="AQHN01000055">
    <property type="protein sequence ID" value="ENN87845.1"/>
    <property type="molecule type" value="Genomic_DNA"/>
</dbReference>
<dbReference type="InterPro" id="IPR018632">
    <property type="entry name" value="AAA-associated_dom_C"/>
</dbReference>
<dbReference type="RefSeq" id="WP_004116283.1">
    <property type="nucleotide sequence ID" value="NZ_AQHN01000055.1"/>
</dbReference>
<name>N6V1T1_9HYPH</name>
<dbReference type="InterPro" id="IPR050166">
    <property type="entry name" value="ABC_transporter_ATP-bind"/>
</dbReference>
<feature type="domain" description="ABC transporter" evidence="5">
    <location>
        <begin position="19"/>
        <end position="254"/>
    </location>
</feature>
<evidence type="ECO:0000256" key="1">
    <source>
        <dbReference type="ARBA" id="ARBA00005417"/>
    </source>
</evidence>
<dbReference type="GO" id="GO:0005524">
    <property type="term" value="F:ATP binding"/>
    <property type="evidence" value="ECO:0007669"/>
    <property type="project" value="UniProtKB-KW"/>
</dbReference>
<accession>N6V1T1</accession>
<comment type="caution">
    <text evidence="6">The sequence shown here is derived from an EMBL/GenBank/DDBJ whole genome shotgun (WGS) entry which is preliminary data.</text>
</comment>
<comment type="similarity">
    <text evidence="1">Belongs to the ABC transporter superfamily.</text>
</comment>
<dbReference type="GO" id="GO:0016887">
    <property type="term" value="F:ATP hydrolysis activity"/>
    <property type="evidence" value="ECO:0007669"/>
    <property type="project" value="InterPro"/>
</dbReference>
<evidence type="ECO:0000256" key="3">
    <source>
        <dbReference type="ARBA" id="ARBA00022741"/>
    </source>
</evidence>
<dbReference type="Pfam" id="PF09821">
    <property type="entry name" value="AAA_assoc_C"/>
    <property type="match status" value="1"/>
</dbReference>
<dbReference type="Gene3D" id="3.40.50.300">
    <property type="entry name" value="P-loop containing nucleotide triphosphate hydrolases"/>
    <property type="match status" value="1"/>
</dbReference>
<evidence type="ECO:0000256" key="4">
    <source>
        <dbReference type="ARBA" id="ARBA00022840"/>
    </source>
</evidence>
<organism evidence="6 7">
    <name type="scientific">Rhizobium freirei PRF 81</name>
    <dbReference type="NCBI Taxonomy" id="363754"/>
    <lineage>
        <taxon>Bacteria</taxon>
        <taxon>Pseudomonadati</taxon>
        <taxon>Pseudomonadota</taxon>
        <taxon>Alphaproteobacteria</taxon>
        <taxon>Hyphomicrobiales</taxon>
        <taxon>Rhizobiaceae</taxon>
        <taxon>Rhizobium/Agrobacterium group</taxon>
        <taxon>Rhizobium</taxon>
    </lineage>
</organism>
<dbReference type="PANTHER" id="PTHR42788:SF13">
    <property type="entry name" value="ALIPHATIC SULFONATES IMPORT ATP-BINDING PROTEIN SSUB"/>
    <property type="match status" value="1"/>
</dbReference>
<dbReference type="Proteomes" id="UP000012429">
    <property type="component" value="Unassembled WGS sequence"/>
</dbReference>
<dbReference type="InterPro" id="IPR027417">
    <property type="entry name" value="P-loop_NTPase"/>
</dbReference>
<protein>
    <submittedName>
        <fullName evidence="6">Putative nitrate transport system ATP-binding protein</fullName>
    </submittedName>
</protein>
<proteinExistence type="inferred from homology"/>
<keyword evidence="3" id="KW-0547">Nucleotide-binding</keyword>
<keyword evidence="4 6" id="KW-0067">ATP-binding</keyword>
<dbReference type="InterPro" id="IPR003439">
    <property type="entry name" value="ABC_transporter-like_ATP-bd"/>
</dbReference>
<gene>
    <name evidence="6" type="ORF">RHSP_48063</name>
</gene>
<dbReference type="OrthoDB" id="9807242at2"/>
<dbReference type="PROSITE" id="PS50893">
    <property type="entry name" value="ABC_TRANSPORTER_2"/>
    <property type="match status" value="1"/>
</dbReference>
<evidence type="ECO:0000256" key="2">
    <source>
        <dbReference type="ARBA" id="ARBA00022448"/>
    </source>
</evidence>
<dbReference type="SMART" id="SM00382">
    <property type="entry name" value="AAA"/>
    <property type="match status" value="1"/>
</dbReference>
<dbReference type="AlphaFoldDB" id="N6V1T1"/>
<dbReference type="InterPro" id="IPR003593">
    <property type="entry name" value="AAA+_ATPase"/>
</dbReference>
<dbReference type="PATRIC" id="fig|363754.4.peg.2293"/>
<dbReference type="STRING" id="363754.RHSP_48063"/>
<dbReference type="InterPro" id="IPR017871">
    <property type="entry name" value="ABC_transporter-like_CS"/>
</dbReference>
<keyword evidence="2" id="KW-0813">Transport</keyword>
<keyword evidence="7" id="KW-1185">Reference proteome</keyword>